<sequence length="216" mass="24453">MWSALRSGSFHRASSQSLFSLGNQSWKLGFSNLKLSFSSSSTTHDDTKELLSLEEVEKVLSDVRADNVTVIPVKKQLNWADFMVIATGRSTWHVKNIAQALIHKAGLCYCFYFSLFYIHLFLNHYIIIKQAKQKQKGAERLMLPTVEGQEAGKWVVVDSGKVIVHALDEKARAYYNLESLWASDASQLEPVEDLGSAFMKVRRINNSKRRPAQKSV</sequence>
<dbReference type="EMBL" id="BDDD01006252">
    <property type="protein sequence ID" value="GAV90435.1"/>
    <property type="molecule type" value="Genomic_DNA"/>
</dbReference>
<evidence type="ECO:0000313" key="4">
    <source>
        <dbReference type="Proteomes" id="UP000187406"/>
    </source>
</evidence>
<reference evidence="4" key="1">
    <citation type="submission" date="2016-04" db="EMBL/GenBank/DDBJ databases">
        <title>Cephalotus genome sequencing.</title>
        <authorList>
            <person name="Fukushima K."/>
            <person name="Hasebe M."/>
            <person name="Fang X."/>
        </authorList>
    </citation>
    <scope>NUCLEOTIDE SEQUENCE [LARGE SCALE GENOMIC DNA]</scope>
    <source>
        <strain evidence="4">cv. St1</strain>
    </source>
</reference>
<accession>A0A1Q3DDC3</accession>
<dbReference type="AlphaFoldDB" id="A0A1Q3DDC3"/>
<evidence type="ECO:0000256" key="1">
    <source>
        <dbReference type="ARBA" id="ARBA00010574"/>
    </source>
</evidence>
<comment type="similarity">
    <text evidence="1">Belongs to the Iojap/RsfS family.</text>
</comment>
<organism evidence="3 4">
    <name type="scientific">Cephalotus follicularis</name>
    <name type="common">Albany pitcher plant</name>
    <dbReference type="NCBI Taxonomy" id="3775"/>
    <lineage>
        <taxon>Eukaryota</taxon>
        <taxon>Viridiplantae</taxon>
        <taxon>Streptophyta</taxon>
        <taxon>Embryophyta</taxon>
        <taxon>Tracheophyta</taxon>
        <taxon>Spermatophyta</taxon>
        <taxon>Magnoliopsida</taxon>
        <taxon>eudicotyledons</taxon>
        <taxon>Gunneridae</taxon>
        <taxon>Pentapetalae</taxon>
        <taxon>rosids</taxon>
        <taxon>fabids</taxon>
        <taxon>Oxalidales</taxon>
        <taxon>Cephalotaceae</taxon>
        <taxon>Cephalotus</taxon>
    </lineage>
</organism>
<dbReference type="PANTHER" id="PTHR21043">
    <property type="entry name" value="IOJAP SUPERFAMILY ORTHOLOG"/>
    <property type="match status" value="1"/>
</dbReference>
<dbReference type="FunCoup" id="A0A1Q3DDC3">
    <property type="interactions" value="9"/>
</dbReference>
<keyword evidence="2" id="KW-0472">Membrane</keyword>
<dbReference type="SUPFAM" id="SSF81301">
    <property type="entry name" value="Nucleotidyltransferase"/>
    <property type="match status" value="1"/>
</dbReference>
<keyword evidence="4" id="KW-1185">Reference proteome</keyword>
<dbReference type="STRING" id="3775.A0A1Q3DDC3"/>
<dbReference type="InParanoid" id="A0A1Q3DDC3"/>
<dbReference type="InterPro" id="IPR004394">
    <property type="entry name" value="Iojap/RsfS/C7orf30"/>
</dbReference>
<feature type="transmembrane region" description="Helical" evidence="2">
    <location>
        <begin position="111"/>
        <end position="128"/>
    </location>
</feature>
<dbReference type="Gene3D" id="3.30.460.10">
    <property type="entry name" value="Beta Polymerase, domain 2"/>
    <property type="match status" value="1"/>
</dbReference>
<dbReference type="GO" id="GO:0017148">
    <property type="term" value="P:negative regulation of translation"/>
    <property type="evidence" value="ECO:0007669"/>
    <property type="project" value="TreeGrafter"/>
</dbReference>
<dbReference type="GO" id="GO:0090071">
    <property type="term" value="P:negative regulation of ribosome biogenesis"/>
    <property type="evidence" value="ECO:0007669"/>
    <property type="project" value="TreeGrafter"/>
</dbReference>
<dbReference type="Proteomes" id="UP000187406">
    <property type="component" value="Unassembled WGS sequence"/>
</dbReference>
<dbReference type="GO" id="GO:0043023">
    <property type="term" value="F:ribosomal large subunit binding"/>
    <property type="evidence" value="ECO:0007669"/>
    <property type="project" value="TreeGrafter"/>
</dbReference>
<comment type="caution">
    <text evidence="3">The sequence shown here is derived from an EMBL/GenBank/DDBJ whole genome shotgun (WGS) entry which is preliminary data.</text>
</comment>
<gene>
    <name evidence="3" type="ORF">CFOL_v3_33844</name>
</gene>
<evidence type="ECO:0000256" key="2">
    <source>
        <dbReference type="SAM" id="Phobius"/>
    </source>
</evidence>
<name>A0A1Q3DDC3_CEPFO</name>
<dbReference type="OrthoDB" id="21330at2759"/>
<keyword evidence="2" id="KW-1133">Transmembrane helix</keyword>
<dbReference type="Pfam" id="PF02410">
    <property type="entry name" value="RsfS"/>
    <property type="match status" value="1"/>
</dbReference>
<dbReference type="InterPro" id="IPR043519">
    <property type="entry name" value="NT_sf"/>
</dbReference>
<dbReference type="PANTHER" id="PTHR21043:SF0">
    <property type="entry name" value="MITOCHONDRIAL ASSEMBLY OF RIBOSOMAL LARGE SUBUNIT PROTEIN 1"/>
    <property type="match status" value="1"/>
</dbReference>
<dbReference type="HAMAP" id="MF_01477">
    <property type="entry name" value="Iojap_RsfS"/>
    <property type="match status" value="1"/>
</dbReference>
<keyword evidence="2" id="KW-0812">Transmembrane</keyword>
<proteinExistence type="inferred from homology"/>
<protein>
    <submittedName>
        <fullName evidence="3">Oligomerisation domain-containing protein</fullName>
    </submittedName>
</protein>
<evidence type="ECO:0000313" key="3">
    <source>
        <dbReference type="EMBL" id="GAV90435.1"/>
    </source>
</evidence>